<proteinExistence type="predicted"/>
<sequence length="127" mass="14674">MPTPSDRCIGMEQMLNAVCIKHRKITSICTGFVAWDSSTKQQRGAAWREQVHCIPSTSSMQHCVHVVPEIIEEYNEKDLAQLRKLLEEINILRDDNPNIINMQADRMYTNPVYSRIVYQLLIVHTTC</sequence>
<keyword evidence="2" id="KW-1185">Reference proteome</keyword>
<gene>
    <name evidence="1" type="ORF">MGAL_10B021803</name>
</gene>
<accession>A0A8B6GPG8</accession>
<reference evidence="1" key="1">
    <citation type="submission" date="2018-11" db="EMBL/GenBank/DDBJ databases">
        <authorList>
            <person name="Alioto T."/>
            <person name="Alioto T."/>
        </authorList>
    </citation>
    <scope>NUCLEOTIDE SEQUENCE</scope>
</reference>
<name>A0A8B6GPG8_MYTGA</name>
<dbReference type="EMBL" id="UYJE01008762">
    <property type="protein sequence ID" value="VDI67053.1"/>
    <property type="molecule type" value="Genomic_DNA"/>
</dbReference>
<organism evidence="1 2">
    <name type="scientific">Mytilus galloprovincialis</name>
    <name type="common">Mediterranean mussel</name>
    <dbReference type="NCBI Taxonomy" id="29158"/>
    <lineage>
        <taxon>Eukaryota</taxon>
        <taxon>Metazoa</taxon>
        <taxon>Spiralia</taxon>
        <taxon>Lophotrochozoa</taxon>
        <taxon>Mollusca</taxon>
        <taxon>Bivalvia</taxon>
        <taxon>Autobranchia</taxon>
        <taxon>Pteriomorphia</taxon>
        <taxon>Mytilida</taxon>
        <taxon>Mytiloidea</taxon>
        <taxon>Mytilidae</taxon>
        <taxon>Mytilinae</taxon>
        <taxon>Mytilus</taxon>
    </lineage>
</organism>
<evidence type="ECO:0000313" key="1">
    <source>
        <dbReference type="EMBL" id="VDI67053.1"/>
    </source>
</evidence>
<dbReference type="AlphaFoldDB" id="A0A8B6GPG8"/>
<protein>
    <submittedName>
        <fullName evidence="1">Uncharacterized protein</fullName>
    </submittedName>
</protein>
<comment type="caution">
    <text evidence="1">The sequence shown here is derived from an EMBL/GenBank/DDBJ whole genome shotgun (WGS) entry which is preliminary data.</text>
</comment>
<evidence type="ECO:0000313" key="2">
    <source>
        <dbReference type="Proteomes" id="UP000596742"/>
    </source>
</evidence>
<dbReference type="Proteomes" id="UP000596742">
    <property type="component" value="Unassembled WGS sequence"/>
</dbReference>